<comment type="similarity">
    <text evidence="2">Belongs to the binding-protein-dependent transport system permease family. FecCD subfamily.</text>
</comment>
<keyword evidence="4" id="KW-1003">Cell membrane</keyword>
<keyword evidence="7 8" id="KW-0472">Membrane</keyword>
<feature type="transmembrane region" description="Helical" evidence="8">
    <location>
        <begin position="124"/>
        <end position="145"/>
    </location>
</feature>
<evidence type="ECO:0000313" key="9">
    <source>
        <dbReference type="EMBL" id="KEZ21592.1"/>
    </source>
</evidence>
<evidence type="ECO:0000256" key="3">
    <source>
        <dbReference type="ARBA" id="ARBA00022448"/>
    </source>
</evidence>
<dbReference type="PANTHER" id="PTHR30472">
    <property type="entry name" value="FERRIC ENTEROBACTIN TRANSPORT SYSTEM PERMEASE PROTEIN"/>
    <property type="match status" value="1"/>
</dbReference>
<evidence type="ECO:0000256" key="2">
    <source>
        <dbReference type="ARBA" id="ARBA00007935"/>
    </source>
</evidence>
<dbReference type="InterPro" id="IPR000522">
    <property type="entry name" value="ABC_transptr_permease_BtuC"/>
</dbReference>
<protein>
    <submittedName>
        <fullName evidence="9">ABC-type Fe3+-siderophore transport system, permease component</fullName>
    </submittedName>
</protein>
<dbReference type="SUPFAM" id="SSF81345">
    <property type="entry name" value="ABC transporter involved in vitamin B12 uptake, BtuC"/>
    <property type="match status" value="1"/>
</dbReference>
<gene>
    <name evidence="9" type="ORF">CP98_00270</name>
</gene>
<feature type="transmembrane region" description="Helical" evidence="8">
    <location>
        <begin position="245"/>
        <end position="273"/>
    </location>
</feature>
<feature type="transmembrane region" description="Helical" evidence="8">
    <location>
        <begin position="151"/>
        <end position="175"/>
    </location>
</feature>
<keyword evidence="6 8" id="KW-1133">Transmembrane helix</keyword>
<comment type="caution">
    <text evidence="9">The sequence shown here is derived from an EMBL/GenBank/DDBJ whole genome shotgun (WGS) entry which is preliminary data.</text>
</comment>
<dbReference type="GO" id="GO:0033214">
    <property type="term" value="P:siderophore-iron import into cell"/>
    <property type="evidence" value="ECO:0007669"/>
    <property type="project" value="TreeGrafter"/>
</dbReference>
<organism evidence="9 10">
    <name type="scientific">Sphingobium yanoikuyae</name>
    <name type="common">Sphingomonas yanoikuyae</name>
    <dbReference type="NCBI Taxonomy" id="13690"/>
    <lineage>
        <taxon>Bacteria</taxon>
        <taxon>Pseudomonadati</taxon>
        <taxon>Pseudomonadota</taxon>
        <taxon>Alphaproteobacteria</taxon>
        <taxon>Sphingomonadales</taxon>
        <taxon>Sphingomonadaceae</taxon>
        <taxon>Sphingobium</taxon>
    </lineage>
</organism>
<dbReference type="AlphaFoldDB" id="A0A084EUF0"/>
<dbReference type="GO" id="GO:0022857">
    <property type="term" value="F:transmembrane transporter activity"/>
    <property type="evidence" value="ECO:0007669"/>
    <property type="project" value="InterPro"/>
</dbReference>
<feature type="transmembrane region" description="Helical" evidence="8">
    <location>
        <begin position="97"/>
        <end position="117"/>
    </location>
</feature>
<sequence length="338" mass="34204">MAACVSASKGRRHPLLLPGLIALLLVAGIASVALGSVTIAPARILSVLAGGGDMVARAIVIDLRLPRMAIGLLVGAMLGLSGAALQGYLRNPLAEPAVLGVSNAAALGAVIALYFGLSELHPMALPLLAIVTALAAIGALFLLAGPSESPLTLILAGIAVATLAGAGISLALNLSPNPFAAMEIMSWLMGSLENRSIDHLLLALPCIAVGAALLLYDGRALDALTLGEDGARALGVDLSRARLRLMAGVAIGVGGAVAVTGSIGFVGLIVPHLVRPLTDRSPSALLLPSMLGGGVLLTLADIGVRIIPTSSELKLGVLTAILGVPVFLIHLMRERRLW</sequence>
<dbReference type="CDD" id="cd06550">
    <property type="entry name" value="TM_ABC_iron-siderophores_like"/>
    <property type="match status" value="1"/>
</dbReference>
<dbReference type="Proteomes" id="UP000028534">
    <property type="component" value="Unassembled WGS sequence"/>
</dbReference>
<reference evidence="9 10" key="1">
    <citation type="submission" date="2014-03" db="EMBL/GenBank/DDBJ databases">
        <title>Genome sequence of Sphingobium yanoikuyae B1.</title>
        <authorList>
            <person name="Gan H.M."/>
            <person name="Gan H.Y."/>
            <person name="Savka M.A."/>
        </authorList>
    </citation>
    <scope>NUCLEOTIDE SEQUENCE [LARGE SCALE GENOMIC DNA]</scope>
    <source>
        <strain evidence="9 10">B1</strain>
    </source>
</reference>
<dbReference type="PANTHER" id="PTHR30472:SF25">
    <property type="entry name" value="ABC TRANSPORTER PERMEASE PROTEIN MJ0876-RELATED"/>
    <property type="match status" value="1"/>
</dbReference>
<dbReference type="EMBL" id="JGVR01000001">
    <property type="protein sequence ID" value="KEZ21592.1"/>
    <property type="molecule type" value="Genomic_DNA"/>
</dbReference>
<feature type="transmembrane region" description="Helical" evidence="8">
    <location>
        <begin position="313"/>
        <end position="332"/>
    </location>
</feature>
<evidence type="ECO:0000256" key="1">
    <source>
        <dbReference type="ARBA" id="ARBA00004651"/>
    </source>
</evidence>
<dbReference type="Pfam" id="PF01032">
    <property type="entry name" value="FecCD"/>
    <property type="match status" value="1"/>
</dbReference>
<comment type="subcellular location">
    <subcellularLocation>
        <location evidence="1">Cell membrane</location>
        <topology evidence="1">Multi-pass membrane protein</topology>
    </subcellularLocation>
</comment>
<keyword evidence="3" id="KW-0813">Transport</keyword>
<evidence type="ECO:0000256" key="6">
    <source>
        <dbReference type="ARBA" id="ARBA00022989"/>
    </source>
</evidence>
<dbReference type="InterPro" id="IPR037294">
    <property type="entry name" value="ABC_BtuC-like"/>
</dbReference>
<evidence type="ECO:0000313" key="10">
    <source>
        <dbReference type="Proteomes" id="UP000028534"/>
    </source>
</evidence>
<accession>A0A084EUF0</accession>
<keyword evidence="5 8" id="KW-0812">Transmembrane</keyword>
<feature type="transmembrane region" description="Helical" evidence="8">
    <location>
        <begin position="68"/>
        <end position="85"/>
    </location>
</feature>
<evidence type="ECO:0000256" key="7">
    <source>
        <dbReference type="ARBA" id="ARBA00023136"/>
    </source>
</evidence>
<feature type="transmembrane region" description="Helical" evidence="8">
    <location>
        <begin position="285"/>
        <end position="307"/>
    </location>
</feature>
<dbReference type="eggNOG" id="COG0609">
    <property type="taxonomic scope" value="Bacteria"/>
</dbReference>
<dbReference type="STRING" id="13690.AX777_06735"/>
<name>A0A084EUF0_SPHYA</name>
<dbReference type="PATRIC" id="fig|13690.10.peg.278"/>
<evidence type="ECO:0000256" key="8">
    <source>
        <dbReference type="SAM" id="Phobius"/>
    </source>
</evidence>
<evidence type="ECO:0000256" key="5">
    <source>
        <dbReference type="ARBA" id="ARBA00022692"/>
    </source>
</evidence>
<evidence type="ECO:0000256" key="4">
    <source>
        <dbReference type="ARBA" id="ARBA00022475"/>
    </source>
</evidence>
<proteinExistence type="inferred from homology"/>
<feature type="transmembrane region" description="Helical" evidence="8">
    <location>
        <begin position="196"/>
        <end position="216"/>
    </location>
</feature>
<feature type="transmembrane region" description="Helical" evidence="8">
    <location>
        <begin position="45"/>
        <end position="61"/>
    </location>
</feature>
<dbReference type="Gene3D" id="1.10.3470.10">
    <property type="entry name" value="ABC transporter involved in vitamin B12 uptake, BtuC"/>
    <property type="match status" value="1"/>
</dbReference>
<dbReference type="GO" id="GO:0005886">
    <property type="term" value="C:plasma membrane"/>
    <property type="evidence" value="ECO:0007669"/>
    <property type="project" value="UniProtKB-SubCell"/>
</dbReference>